<protein>
    <submittedName>
        <fullName evidence="3">Uncharacterized protein</fullName>
    </submittedName>
</protein>
<evidence type="ECO:0000313" key="4">
    <source>
        <dbReference type="Proteomes" id="UP000000689"/>
    </source>
</evidence>
<dbReference type="AlphaFoldDB" id="G0W408"/>
<dbReference type="GO" id="GO:0000324">
    <property type="term" value="C:fungal-type vacuole"/>
    <property type="evidence" value="ECO:0007669"/>
    <property type="project" value="TreeGrafter"/>
</dbReference>
<feature type="region of interest" description="Disordered" evidence="1">
    <location>
        <begin position="122"/>
        <end position="149"/>
    </location>
</feature>
<feature type="region of interest" description="Disordered" evidence="1">
    <location>
        <begin position="164"/>
        <end position="195"/>
    </location>
</feature>
<dbReference type="OrthoDB" id="4069694at2759"/>
<dbReference type="GO" id="GO:0005199">
    <property type="term" value="F:structural constituent of cell wall"/>
    <property type="evidence" value="ECO:0007669"/>
    <property type="project" value="TreeGrafter"/>
</dbReference>
<keyword evidence="4" id="KW-1185">Reference proteome</keyword>
<gene>
    <name evidence="3" type="primary">NDAI0A03890</name>
    <name evidence="3" type="ordered locus">NDAI_0A03890</name>
</gene>
<dbReference type="Pfam" id="PF00660">
    <property type="entry name" value="SRP1_TIP1"/>
    <property type="match status" value="1"/>
</dbReference>
<evidence type="ECO:0000256" key="1">
    <source>
        <dbReference type="SAM" id="MobiDB-lite"/>
    </source>
</evidence>
<dbReference type="EMBL" id="HE580267">
    <property type="protein sequence ID" value="CCD22546.1"/>
    <property type="molecule type" value="Genomic_DNA"/>
</dbReference>
<feature type="signal peptide" evidence="2">
    <location>
        <begin position="1"/>
        <end position="19"/>
    </location>
</feature>
<feature type="compositionally biased region" description="Polar residues" evidence="1">
    <location>
        <begin position="124"/>
        <end position="137"/>
    </location>
</feature>
<name>G0W408_NAUDC</name>
<accession>G0W408</accession>
<evidence type="ECO:0000256" key="2">
    <source>
        <dbReference type="SAM" id="SignalP"/>
    </source>
</evidence>
<feature type="compositionally biased region" description="Low complexity" evidence="1">
    <location>
        <begin position="138"/>
        <end position="147"/>
    </location>
</feature>
<dbReference type="GeneID" id="11495503"/>
<dbReference type="PANTHER" id="PTHR31002:SF34">
    <property type="entry name" value="CELL WALL PROTEIN CWP1-RELATED"/>
    <property type="match status" value="1"/>
</dbReference>
<proteinExistence type="predicted"/>
<dbReference type="PANTHER" id="PTHR31002">
    <property type="entry name" value="SERIPAUPERIN"/>
    <property type="match status" value="1"/>
</dbReference>
<dbReference type="HOGENOM" id="CLU_071083_0_0_1"/>
<reference evidence="3 4" key="1">
    <citation type="journal article" date="2011" name="Proc. Natl. Acad. Sci. U.S.A.">
        <title>Evolutionary erosion of yeast sex chromosomes by mating-type switching accidents.</title>
        <authorList>
            <person name="Gordon J.L."/>
            <person name="Armisen D."/>
            <person name="Proux-Wera E."/>
            <person name="Oheigeartaigh S.S."/>
            <person name="Byrne K.P."/>
            <person name="Wolfe K.H."/>
        </authorList>
    </citation>
    <scope>NUCLEOTIDE SEQUENCE [LARGE SCALE GENOMIC DNA]</scope>
    <source>
        <strain evidence="4">ATCC 10597 / BCRC 20456 / CBS 421 / NBRC 0211 / NRRL Y-12639</strain>
    </source>
</reference>
<dbReference type="GO" id="GO:0031505">
    <property type="term" value="P:fungal-type cell wall organization"/>
    <property type="evidence" value="ECO:0007669"/>
    <property type="project" value="TreeGrafter"/>
</dbReference>
<keyword evidence="2" id="KW-0732">Signal</keyword>
<dbReference type="Proteomes" id="UP000000689">
    <property type="component" value="Chromosome 1"/>
</dbReference>
<dbReference type="PROSITE" id="PS00724">
    <property type="entry name" value="SRP1_TIP1"/>
    <property type="match status" value="1"/>
</dbReference>
<dbReference type="eggNOG" id="ENOG502RYU4">
    <property type="taxonomic scope" value="Eukaryota"/>
</dbReference>
<evidence type="ECO:0000313" key="3">
    <source>
        <dbReference type="EMBL" id="CCD22546.1"/>
    </source>
</evidence>
<dbReference type="STRING" id="1071378.G0W408"/>
<feature type="compositionally biased region" description="Polar residues" evidence="1">
    <location>
        <begin position="164"/>
        <end position="179"/>
    </location>
</feature>
<dbReference type="GO" id="GO:0009277">
    <property type="term" value="C:fungal-type cell wall"/>
    <property type="evidence" value="ECO:0007669"/>
    <property type="project" value="TreeGrafter"/>
</dbReference>
<dbReference type="InterPro" id="IPR050788">
    <property type="entry name" value="Yeast_SRP1/TIP1_CWP"/>
</dbReference>
<feature type="chain" id="PRO_5003410739" evidence="2">
    <location>
        <begin position="20"/>
        <end position="249"/>
    </location>
</feature>
<organism evidence="3 4">
    <name type="scientific">Naumovozyma dairenensis (strain ATCC 10597 / BCRC 20456 / CBS 421 / NBRC 0211 / NRRL Y-12639)</name>
    <name type="common">Saccharomyces dairenensis</name>
    <dbReference type="NCBI Taxonomy" id="1071378"/>
    <lineage>
        <taxon>Eukaryota</taxon>
        <taxon>Fungi</taxon>
        <taxon>Dikarya</taxon>
        <taxon>Ascomycota</taxon>
        <taxon>Saccharomycotina</taxon>
        <taxon>Saccharomycetes</taxon>
        <taxon>Saccharomycetales</taxon>
        <taxon>Saccharomycetaceae</taxon>
        <taxon>Naumovozyma</taxon>
    </lineage>
</organism>
<sequence>MLSSFQLAALLGLATYASAQTPTEITELNVLLNDVGSHLEDYMNLATNPDSGITLQNMPAGMLDVGMALASATDDSYTTLYSEVDFAGVQSMITELPWYSSRLRPALESALDTISDTASATTTNAVRSTSGTPFVNGTTTTHTSATTPFVNGTTTTLPIVSSITHTNDTTTSPIPSSVTDGYRNSTASRSSVSSVAPPYANTSVTILPTATQNHSNSTTTMSTHPANNANRVVMGVGAGALGAMVALLL</sequence>
<dbReference type="InterPro" id="IPR000992">
    <property type="entry name" value="SRP1_TIP1"/>
</dbReference>
<dbReference type="KEGG" id="ndi:NDAI_0A03890"/>
<feature type="compositionally biased region" description="Low complexity" evidence="1">
    <location>
        <begin position="182"/>
        <end position="195"/>
    </location>
</feature>
<dbReference type="RefSeq" id="XP_003667789.1">
    <property type="nucleotide sequence ID" value="XM_003667741.1"/>
</dbReference>